<keyword evidence="5" id="KW-0378">Hydrolase</keyword>
<keyword evidence="2" id="KW-1277">Toxin-antitoxin system</keyword>
<dbReference type="PANTHER" id="PTHR34139:SF1">
    <property type="entry name" value="RNASE MJ1380-RELATED"/>
    <property type="match status" value="1"/>
</dbReference>
<reference evidence="7 8" key="1">
    <citation type="journal article" date="2016" name="Nat. Commun.">
        <title>Thousands of microbial genomes shed light on interconnected biogeochemical processes in an aquifer system.</title>
        <authorList>
            <person name="Anantharaman K."/>
            <person name="Brown C.T."/>
            <person name="Hug L.A."/>
            <person name="Sharon I."/>
            <person name="Castelle C.J."/>
            <person name="Probst A.J."/>
            <person name="Thomas B.C."/>
            <person name="Singh A."/>
            <person name="Wilkins M.J."/>
            <person name="Karaoz U."/>
            <person name="Brodie E.L."/>
            <person name="Williams K.H."/>
            <person name="Hubbard S.S."/>
            <person name="Banfield J.F."/>
        </authorList>
    </citation>
    <scope>NUCLEOTIDE SEQUENCE [LARGE SCALE GENOMIC DNA]</scope>
</reference>
<comment type="caution">
    <text evidence="7">The sequence shown here is derived from an EMBL/GenBank/DDBJ whole genome shotgun (WGS) entry which is preliminary data.</text>
</comment>
<dbReference type="EMBL" id="MGFQ01000043">
    <property type="protein sequence ID" value="OGM08510.1"/>
    <property type="molecule type" value="Genomic_DNA"/>
</dbReference>
<keyword evidence="3" id="KW-0540">Nuclease</keyword>
<evidence type="ECO:0000256" key="3">
    <source>
        <dbReference type="ARBA" id="ARBA00022722"/>
    </source>
</evidence>
<evidence type="ECO:0000313" key="7">
    <source>
        <dbReference type="EMBL" id="OGM08510.1"/>
    </source>
</evidence>
<dbReference type="InterPro" id="IPR008201">
    <property type="entry name" value="HepT-like"/>
</dbReference>
<dbReference type="Pfam" id="PF01934">
    <property type="entry name" value="HepT-like"/>
    <property type="match status" value="1"/>
</dbReference>
<dbReference type="GO" id="GO:0000166">
    <property type="term" value="F:nucleotide binding"/>
    <property type="evidence" value="ECO:0007669"/>
    <property type="project" value="UniProtKB-KW"/>
</dbReference>
<keyword evidence="4" id="KW-0547">Nucleotide-binding</keyword>
<gene>
    <name evidence="7" type="ORF">A2Z67_02150</name>
</gene>
<name>A0A1F7X0B9_9BACT</name>
<dbReference type="PANTHER" id="PTHR34139">
    <property type="entry name" value="UPF0331 PROTEIN MJ0127"/>
    <property type="match status" value="1"/>
</dbReference>
<evidence type="ECO:0000256" key="5">
    <source>
        <dbReference type="ARBA" id="ARBA00022801"/>
    </source>
</evidence>
<accession>A0A1F7X0B9</accession>
<dbReference type="Proteomes" id="UP000176939">
    <property type="component" value="Unassembled WGS sequence"/>
</dbReference>
<dbReference type="InterPro" id="IPR037038">
    <property type="entry name" value="HepT-like_sf"/>
</dbReference>
<keyword evidence="1" id="KW-0597">Phosphoprotein</keyword>
<evidence type="ECO:0000313" key="8">
    <source>
        <dbReference type="Proteomes" id="UP000176939"/>
    </source>
</evidence>
<protein>
    <recommendedName>
        <fullName evidence="9">DUF86 domain-containing protein</fullName>
    </recommendedName>
</protein>
<proteinExistence type="inferred from homology"/>
<organism evidence="7 8">
    <name type="scientific">Candidatus Woesebacteria bacterium RBG_13_36_22</name>
    <dbReference type="NCBI Taxonomy" id="1802478"/>
    <lineage>
        <taxon>Bacteria</taxon>
        <taxon>Candidatus Woeseibacteriota</taxon>
    </lineage>
</organism>
<dbReference type="GO" id="GO:0004540">
    <property type="term" value="F:RNA nuclease activity"/>
    <property type="evidence" value="ECO:0007669"/>
    <property type="project" value="InterPro"/>
</dbReference>
<dbReference type="AlphaFoldDB" id="A0A1F7X0B9"/>
<evidence type="ECO:0008006" key="9">
    <source>
        <dbReference type="Google" id="ProtNLM"/>
    </source>
</evidence>
<dbReference type="InterPro" id="IPR051813">
    <property type="entry name" value="HepT_RNase_toxin"/>
</dbReference>
<comment type="similarity">
    <text evidence="6">Belongs to the HepT RNase toxin family.</text>
</comment>
<sequence length="114" mass="13472">MEKNNKVYLEDIIQAIKLILENYVSDINFEKFDKDKKTQDAVIRQIAIIGEAMGKLDKDFIKSHSELPGKEAVAMRNVLVHDYDWVDTKEVWRTIEQDLPKLKQTFKKILQEEY</sequence>
<evidence type="ECO:0000256" key="1">
    <source>
        <dbReference type="ARBA" id="ARBA00022553"/>
    </source>
</evidence>
<evidence type="ECO:0000256" key="2">
    <source>
        <dbReference type="ARBA" id="ARBA00022649"/>
    </source>
</evidence>
<evidence type="ECO:0000256" key="6">
    <source>
        <dbReference type="ARBA" id="ARBA00024207"/>
    </source>
</evidence>
<dbReference type="GO" id="GO:0016787">
    <property type="term" value="F:hydrolase activity"/>
    <property type="evidence" value="ECO:0007669"/>
    <property type="project" value="UniProtKB-KW"/>
</dbReference>
<dbReference type="Gene3D" id="1.20.120.580">
    <property type="entry name" value="bsu32300-like"/>
    <property type="match status" value="1"/>
</dbReference>
<evidence type="ECO:0000256" key="4">
    <source>
        <dbReference type="ARBA" id="ARBA00022741"/>
    </source>
</evidence>
<dbReference type="GO" id="GO:0110001">
    <property type="term" value="C:toxin-antitoxin complex"/>
    <property type="evidence" value="ECO:0007669"/>
    <property type="project" value="InterPro"/>
</dbReference>